<dbReference type="FunFam" id="3.30.200.20:FF:000035">
    <property type="entry name" value="Serine/threonine protein kinase Stk1"/>
    <property type="match status" value="1"/>
</dbReference>
<dbReference type="PROSITE" id="PS00107">
    <property type="entry name" value="PROTEIN_KINASE_ATP"/>
    <property type="match status" value="1"/>
</dbReference>
<keyword evidence="4" id="KW-0677">Repeat</keyword>
<dbReference type="Proteomes" id="UP000540191">
    <property type="component" value="Unassembled WGS sequence"/>
</dbReference>
<keyword evidence="12" id="KW-0472">Membrane</keyword>
<feature type="region of interest" description="Disordered" evidence="11">
    <location>
        <begin position="613"/>
        <end position="646"/>
    </location>
</feature>
<dbReference type="PANTHER" id="PTHR43289">
    <property type="entry name" value="MITOGEN-ACTIVATED PROTEIN KINASE KINASE KINASE 20-RELATED"/>
    <property type="match status" value="1"/>
</dbReference>
<dbReference type="RefSeq" id="WP_184241895.1">
    <property type="nucleotide sequence ID" value="NZ_JACHNA010000001.1"/>
</dbReference>
<evidence type="ECO:0000256" key="3">
    <source>
        <dbReference type="ARBA" id="ARBA00022679"/>
    </source>
</evidence>
<dbReference type="InterPro" id="IPR017441">
    <property type="entry name" value="Protein_kinase_ATP_BS"/>
</dbReference>
<feature type="region of interest" description="Disordered" evidence="11">
    <location>
        <begin position="316"/>
        <end position="421"/>
    </location>
</feature>
<evidence type="ECO:0000259" key="13">
    <source>
        <dbReference type="PROSITE" id="PS50011"/>
    </source>
</evidence>
<keyword evidence="6 15" id="KW-0418">Kinase</keyword>
<evidence type="ECO:0000256" key="1">
    <source>
        <dbReference type="ARBA" id="ARBA00012513"/>
    </source>
</evidence>
<dbReference type="SUPFAM" id="SSF56112">
    <property type="entry name" value="Protein kinase-like (PK-like)"/>
    <property type="match status" value="1"/>
</dbReference>
<evidence type="ECO:0000256" key="11">
    <source>
        <dbReference type="SAM" id="MobiDB-lite"/>
    </source>
</evidence>
<reference evidence="15 16" key="1">
    <citation type="submission" date="2020-08" db="EMBL/GenBank/DDBJ databases">
        <title>Sequencing the genomes of 1000 actinobacteria strains.</title>
        <authorList>
            <person name="Klenk H.-P."/>
        </authorList>
    </citation>
    <scope>NUCLEOTIDE SEQUENCE [LARGE SCALE GENOMIC DNA]</scope>
    <source>
        <strain evidence="15 16">DSM 23974</strain>
    </source>
</reference>
<organism evidence="15 16">
    <name type="scientific">Micrococcus cohnii</name>
    <dbReference type="NCBI Taxonomy" id="993416"/>
    <lineage>
        <taxon>Bacteria</taxon>
        <taxon>Bacillati</taxon>
        <taxon>Actinomycetota</taxon>
        <taxon>Actinomycetes</taxon>
        <taxon>Micrococcales</taxon>
        <taxon>Micrococcaceae</taxon>
        <taxon>Micrococcus</taxon>
    </lineage>
</organism>
<evidence type="ECO:0000313" key="16">
    <source>
        <dbReference type="Proteomes" id="UP000540191"/>
    </source>
</evidence>
<dbReference type="InterPro" id="IPR000719">
    <property type="entry name" value="Prot_kinase_dom"/>
</dbReference>
<dbReference type="Gene3D" id="1.10.510.10">
    <property type="entry name" value="Transferase(Phosphotransferase) domain 1"/>
    <property type="match status" value="1"/>
</dbReference>
<name>A0A7W7GQG1_9MICC</name>
<dbReference type="AlphaFoldDB" id="A0A7W7GQG1"/>
<dbReference type="CDD" id="cd14014">
    <property type="entry name" value="STKc_PknB_like"/>
    <property type="match status" value="1"/>
</dbReference>
<sequence length="669" mass="69707">MPQNRVLNGRYHVGERIGRGGMADVYRGTDLRLDRTIAVKMMRRDLARDPRFQARFHQEARSAAALHHPNIVTVFDTGEQLLPDGFDHEVSCPFLVMEFISGSTVKDLLGEGEVEVSTALGWLDGLLTALGFAHSRGIAHRDIKPANIMVSDDGQVKVMDFGIARALTDTSASTTQTQAVVGTAQYLSPEQATGQEVDARSDLYSAGCVAFEMFTGRAPFVGDSPVAVAYQHVREQPPVPSTLNPQVSEALDAVVLTALAKDPADRFADAAQFARALAEAVAAPSQVPATATPPASDETLVPENIDDAASTAAAVRAAEQPTARLDVVRDEETDAHPTAPSVTATATGLAAVSADAPASAGDHRVDESGATSTHDPAAGSGPVDEPSSATASGSRRAGHTPRWPETPAPGPAAAPHDPRRRSGRRVTLPLVLALVALLLTAGALAATLIAQENSTTSVPQLTGMTREEAENSLAAEGLRARVSEVYDPTVPAGETIDSAPAEQAEVAKDTEVLLHVSKGPASVTIPSSLKGMSESEARSELSKLGLSVTSVRTTDSGEVRKDRVVDTLPQADSDVAAGSAVELKLASGQAPVPNVVGLTKAEAKKSLEEELPHATVQFDRQKSKDAADGTVISQKPSGASTMDSDGTLTVVVAGEAKKDEKKGSGASKD</sequence>
<keyword evidence="12" id="KW-1133">Transmembrane helix</keyword>
<evidence type="ECO:0000256" key="10">
    <source>
        <dbReference type="PROSITE-ProRule" id="PRU10141"/>
    </source>
</evidence>
<comment type="caution">
    <text evidence="15">The sequence shown here is derived from an EMBL/GenBank/DDBJ whole genome shotgun (WGS) entry which is preliminary data.</text>
</comment>
<keyword evidence="2" id="KW-0723">Serine/threonine-protein kinase</keyword>
<feature type="domain" description="PASTA" evidence="14">
    <location>
        <begin position="452"/>
        <end position="518"/>
    </location>
</feature>
<evidence type="ECO:0000256" key="6">
    <source>
        <dbReference type="ARBA" id="ARBA00022777"/>
    </source>
</evidence>
<protein>
    <recommendedName>
        <fullName evidence="1">non-specific serine/threonine protein kinase</fullName>
        <ecNumber evidence="1">2.7.11.1</ecNumber>
    </recommendedName>
</protein>
<feature type="domain" description="PASTA" evidence="14">
    <location>
        <begin position="519"/>
        <end position="587"/>
    </location>
</feature>
<dbReference type="PANTHER" id="PTHR43289:SF6">
    <property type="entry name" value="SERINE_THREONINE-PROTEIN KINASE NEKL-3"/>
    <property type="match status" value="1"/>
</dbReference>
<evidence type="ECO:0000256" key="2">
    <source>
        <dbReference type="ARBA" id="ARBA00022527"/>
    </source>
</evidence>
<feature type="transmembrane region" description="Helical" evidence="12">
    <location>
        <begin position="428"/>
        <end position="450"/>
    </location>
</feature>
<dbReference type="PROSITE" id="PS00108">
    <property type="entry name" value="PROTEIN_KINASE_ST"/>
    <property type="match status" value="1"/>
</dbReference>
<dbReference type="InterPro" id="IPR005543">
    <property type="entry name" value="PASTA_dom"/>
</dbReference>
<evidence type="ECO:0000256" key="12">
    <source>
        <dbReference type="SAM" id="Phobius"/>
    </source>
</evidence>
<keyword evidence="5 10" id="KW-0547">Nucleotide-binding</keyword>
<feature type="binding site" evidence="10">
    <location>
        <position position="40"/>
    </location>
    <ligand>
        <name>ATP</name>
        <dbReference type="ChEBI" id="CHEBI:30616"/>
    </ligand>
</feature>
<dbReference type="GO" id="GO:0045717">
    <property type="term" value="P:negative regulation of fatty acid biosynthetic process"/>
    <property type="evidence" value="ECO:0007669"/>
    <property type="project" value="UniProtKB-ARBA"/>
</dbReference>
<keyword evidence="12" id="KW-0812">Transmembrane</keyword>
<dbReference type="PROSITE" id="PS51178">
    <property type="entry name" value="PASTA"/>
    <property type="match status" value="3"/>
</dbReference>
<dbReference type="GO" id="GO:0004674">
    <property type="term" value="F:protein serine/threonine kinase activity"/>
    <property type="evidence" value="ECO:0007669"/>
    <property type="project" value="UniProtKB-KW"/>
</dbReference>
<keyword evidence="3 15" id="KW-0808">Transferase</keyword>
<keyword evidence="16" id="KW-1185">Reference proteome</keyword>
<feature type="domain" description="Protein kinase" evidence="13">
    <location>
        <begin position="11"/>
        <end position="278"/>
    </location>
</feature>
<feature type="compositionally biased region" description="Polar residues" evidence="11">
    <location>
        <begin position="631"/>
        <end position="646"/>
    </location>
</feature>
<comment type="catalytic activity">
    <reaction evidence="9">
        <text>L-seryl-[protein] + ATP = O-phospho-L-seryl-[protein] + ADP + H(+)</text>
        <dbReference type="Rhea" id="RHEA:17989"/>
        <dbReference type="Rhea" id="RHEA-COMP:9863"/>
        <dbReference type="Rhea" id="RHEA-COMP:11604"/>
        <dbReference type="ChEBI" id="CHEBI:15378"/>
        <dbReference type="ChEBI" id="CHEBI:29999"/>
        <dbReference type="ChEBI" id="CHEBI:30616"/>
        <dbReference type="ChEBI" id="CHEBI:83421"/>
        <dbReference type="ChEBI" id="CHEBI:456216"/>
        <dbReference type="EC" id="2.7.11.1"/>
    </reaction>
</comment>
<evidence type="ECO:0000256" key="4">
    <source>
        <dbReference type="ARBA" id="ARBA00022737"/>
    </source>
</evidence>
<dbReference type="CDD" id="cd06577">
    <property type="entry name" value="PASTA_pknB"/>
    <property type="match status" value="3"/>
</dbReference>
<comment type="catalytic activity">
    <reaction evidence="8">
        <text>L-threonyl-[protein] + ATP = O-phospho-L-threonyl-[protein] + ADP + H(+)</text>
        <dbReference type="Rhea" id="RHEA:46608"/>
        <dbReference type="Rhea" id="RHEA-COMP:11060"/>
        <dbReference type="Rhea" id="RHEA-COMP:11605"/>
        <dbReference type="ChEBI" id="CHEBI:15378"/>
        <dbReference type="ChEBI" id="CHEBI:30013"/>
        <dbReference type="ChEBI" id="CHEBI:30616"/>
        <dbReference type="ChEBI" id="CHEBI:61977"/>
        <dbReference type="ChEBI" id="CHEBI:456216"/>
        <dbReference type="EC" id="2.7.11.1"/>
    </reaction>
</comment>
<gene>
    <name evidence="15" type="ORF">HDA30_001794</name>
</gene>
<keyword evidence="7 10" id="KW-0067">ATP-binding</keyword>
<evidence type="ECO:0000256" key="8">
    <source>
        <dbReference type="ARBA" id="ARBA00047899"/>
    </source>
</evidence>
<proteinExistence type="predicted"/>
<feature type="domain" description="PASTA" evidence="14">
    <location>
        <begin position="588"/>
        <end position="654"/>
    </location>
</feature>
<evidence type="ECO:0000313" key="15">
    <source>
        <dbReference type="EMBL" id="MBB4736286.1"/>
    </source>
</evidence>
<dbReference type="Gene3D" id="3.30.200.20">
    <property type="entry name" value="Phosphorylase Kinase, domain 1"/>
    <property type="match status" value="1"/>
</dbReference>
<evidence type="ECO:0000256" key="7">
    <source>
        <dbReference type="ARBA" id="ARBA00022840"/>
    </source>
</evidence>
<dbReference type="GO" id="GO:0005524">
    <property type="term" value="F:ATP binding"/>
    <property type="evidence" value="ECO:0007669"/>
    <property type="project" value="UniProtKB-UniRule"/>
</dbReference>
<evidence type="ECO:0000256" key="9">
    <source>
        <dbReference type="ARBA" id="ARBA00048679"/>
    </source>
</evidence>
<evidence type="ECO:0000259" key="14">
    <source>
        <dbReference type="PROSITE" id="PS51178"/>
    </source>
</evidence>
<evidence type="ECO:0000256" key="5">
    <source>
        <dbReference type="ARBA" id="ARBA00022741"/>
    </source>
</evidence>
<dbReference type="Pfam" id="PF00069">
    <property type="entry name" value="Pkinase"/>
    <property type="match status" value="1"/>
</dbReference>
<dbReference type="Gene3D" id="3.30.10.20">
    <property type="match status" value="3"/>
</dbReference>
<accession>A0A7W7GQG1</accession>
<dbReference type="InterPro" id="IPR011009">
    <property type="entry name" value="Kinase-like_dom_sf"/>
</dbReference>
<dbReference type="InterPro" id="IPR008271">
    <property type="entry name" value="Ser/Thr_kinase_AS"/>
</dbReference>
<dbReference type="SMART" id="SM00220">
    <property type="entry name" value="S_TKc"/>
    <property type="match status" value="1"/>
</dbReference>
<dbReference type="EC" id="2.7.11.1" evidence="1"/>
<dbReference type="SMART" id="SM00740">
    <property type="entry name" value="PASTA"/>
    <property type="match status" value="3"/>
</dbReference>
<dbReference type="Pfam" id="PF03793">
    <property type="entry name" value="PASTA"/>
    <property type="match status" value="3"/>
</dbReference>
<dbReference type="EMBL" id="JACHNA010000001">
    <property type="protein sequence ID" value="MBB4736286.1"/>
    <property type="molecule type" value="Genomic_DNA"/>
</dbReference>
<feature type="compositionally biased region" description="Low complexity" evidence="11">
    <location>
        <begin position="350"/>
        <end position="360"/>
    </location>
</feature>
<dbReference type="PROSITE" id="PS50011">
    <property type="entry name" value="PROTEIN_KINASE_DOM"/>
    <property type="match status" value="1"/>
</dbReference>
<dbReference type="FunFam" id="1.10.510.10:FF:000021">
    <property type="entry name" value="Serine/threonine protein kinase"/>
    <property type="match status" value="1"/>
</dbReference>